<evidence type="ECO:0000259" key="1">
    <source>
        <dbReference type="PROSITE" id="PS50887"/>
    </source>
</evidence>
<dbReference type="InterPro" id="IPR029016">
    <property type="entry name" value="GAF-like_dom_sf"/>
</dbReference>
<dbReference type="InterPro" id="IPR043128">
    <property type="entry name" value="Rev_trsase/Diguanyl_cyclase"/>
</dbReference>
<organism evidence="2 3">
    <name type="scientific">Mycolicibacterium iranicum</name>
    <name type="common">Mycobacterium iranicum</name>
    <dbReference type="NCBI Taxonomy" id="912594"/>
    <lineage>
        <taxon>Bacteria</taxon>
        <taxon>Bacillati</taxon>
        <taxon>Actinomycetota</taxon>
        <taxon>Actinomycetes</taxon>
        <taxon>Mycobacteriales</taxon>
        <taxon>Mycobacteriaceae</taxon>
        <taxon>Mycolicibacterium</taxon>
    </lineage>
</organism>
<dbReference type="PROSITE" id="PS50887">
    <property type="entry name" value="GGDEF"/>
    <property type="match status" value="1"/>
</dbReference>
<dbReference type="GO" id="GO:0043709">
    <property type="term" value="P:cell adhesion involved in single-species biofilm formation"/>
    <property type="evidence" value="ECO:0007669"/>
    <property type="project" value="TreeGrafter"/>
</dbReference>
<feature type="domain" description="GGDEF" evidence="1">
    <location>
        <begin position="227"/>
        <end position="356"/>
    </location>
</feature>
<reference evidence="2 3" key="1">
    <citation type="submission" date="2020-08" db="EMBL/GenBank/DDBJ databases">
        <title>The Agave Microbiome: Exploring the role of microbial communities in plant adaptations to desert environments.</title>
        <authorList>
            <person name="Partida-Martinez L.P."/>
        </authorList>
    </citation>
    <scope>NUCLEOTIDE SEQUENCE [LARGE SCALE GENOMIC DNA]</scope>
    <source>
        <strain evidence="2 3">AT2.18</strain>
    </source>
</reference>
<proteinExistence type="predicted"/>
<dbReference type="Gene3D" id="3.30.450.40">
    <property type="match status" value="1"/>
</dbReference>
<dbReference type="NCBIfam" id="TIGR00254">
    <property type="entry name" value="GGDEF"/>
    <property type="match status" value="1"/>
</dbReference>
<dbReference type="SUPFAM" id="SSF55073">
    <property type="entry name" value="Nucleotide cyclase"/>
    <property type="match status" value="1"/>
</dbReference>
<dbReference type="CDD" id="cd01949">
    <property type="entry name" value="GGDEF"/>
    <property type="match status" value="1"/>
</dbReference>
<accession>A0A839Q6K8</accession>
<dbReference type="InterPro" id="IPR003018">
    <property type="entry name" value="GAF"/>
</dbReference>
<dbReference type="GO" id="GO:0005886">
    <property type="term" value="C:plasma membrane"/>
    <property type="evidence" value="ECO:0007669"/>
    <property type="project" value="TreeGrafter"/>
</dbReference>
<comment type="caution">
    <text evidence="2">The sequence shown here is derived from an EMBL/GenBank/DDBJ whole genome shotgun (WGS) entry which is preliminary data.</text>
</comment>
<dbReference type="Pfam" id="PF01590">
    <property type="entry name" value="GAF"/>
    <property type="match status" value="1"/>
</dbReference>
<dbReference type="InterPro" id="IPR029787">
    <property type="entry name" value="Nucleotide_cyclase"/>
</dbReference>
<protein>
    <submittedName>
        <fullName evidence="2">Diguanylate cyclase (GGDEF)-like protein</fullName>
    </submittedName>
</protein>
<sequence length="541" mass="58913">MPERFMRRRRGSSTASVDVNEVFVPHDQTVLRTMLRISHAVLTANYFDELLEVVAEQALIALRASSLSISRWERETDILRTLINVGELLPGEERWPESETYPVAADEFLAQLLRQGRPYAHAVDNPDTAPAALEYLNAIGKESEIAVPIMFNDEMWGELWATGTEGRRFGLDDVQLLQAIAAYTSVALGRGELFTSVWRDAHLDPLTEMSNRRALEQRFLDADWGACDPVLLLGDLDGFKDVNDREGHPAGDALLRTVADTFRRCVDDSDHVLSARLGGDEFCVFLEQGGLAVAEEIARCVNREIAAATDAQISMTWGAAEAGLTIRNGQDLLAAADAALIRAKSQGRGRFTTDLNLPPVPANRRRRSSTDADSLCSRVATLINSHRPLPVLTALEIVATETCALIEGSGWAVSFRDLTDSVLQIHRGADHIHDLSSGLCVVRADYVTGPHELATFPVTARLMATGSAGVQSLDLDESDAAEQAFLRFLGHRAVALAGASDLSRSYLVEVYSATGHDELTSVLDSLQVLVHFCVGVAGSPT</sequence>
<dbReference type="PANTHER" id="PTHR45138:SF6">
    <property type="entry name" value="DIGUANYLATE CYCLASE DGCN"/>
    <property type="match status" value="1"/>
</dbReference>
<dbReference type="SMART" id="SM00065">
    <property type="entry name" value="GAF"/>
    <property type="match status" value="1"/>
</dbReference>
<dbReference type="InterPro" id="IPR050469">
    <property type="entry name" value="Diguanylate_Cyclase"/>
</dbReference>
<dbReference type="InterPro" id="IPR000160">
    <property type="entry name" value="GGDEF_dom"/>
</dbReference>
<dbReference type="RefSeq" id="WP_183468866.1">
    <property type="nucleotide sequence ID" value="NZ_JACHVU010000005.1"/>
</dbReference>
<dbReference type="Proteomes" id="UP000550501">
    <property type="component" value="Unassembled WGS sequence"/>
</dbReference>
<dbReference type="AlphaFoldDB" id="A0A839Q6K8"/>
<evidence type="ECO:0000313" key="2">
    <source>
        <dbReference type="EMBL" id="MBB2991297.1"/>
    </source>
</evidence>
<dbReference type="GO" id="GO:0052621">
    <property type="term" value="F:diguanylate cyclase activity"/>
    <property type="evidence" value="ECO:0007669"/>
    <property type="project" value="TreeGrafter"/>
</dbReference>
<dbReference type="Gene3D" id="3.30.70.270">
    <property type="match status" value="1"/>
</dbReference>
<keyword evidence="3" id="KW-1185">Reference proteome</keyword>
<dbReference type="Pfam" id="PF00990">
    <property type="entry name" value="GGDEF"/>
    <property type="match status" value="1"/>
</dbReference>
<evidence type="ECO:0000313" key="3">
    <source>
        <dbReference type="Proteomes" id="UP000550501"/>
    </source>
</evidence>
<dbReference type="SUPFAM" id="SSF55781">
    <property type="entry name" value="GAF domain-like"/>
    <property type="match status" value="1"/>
</dbReference>
<dbReference type="PANTHER" id="PTHR45138">
    <property type="entry name" value="REGULATORY COMPONENTS OF SENSORY TRANSDUCTION SYSTEM"/>
    <property type="match status" value="1"/>
</dbReference>
<dbReference type="EMBL" id="JACHVU010000005">
    <property type="protein sequence ID" value="MBB2991297.1"/>
    <property type="molecule type" value="Genomic_DNA"/>
</dbReference>
<dbReference type="GO" id="GO:1902201">
    <property type="term" value="P:negative regulation of bacterial-type flagellum-dependent cell motility"/>
    <property type="evidence" value="ECO:0007669"/>
    <property type="project" value="TreeGrafter"/>
</dbReference>
<dbReference type="SMART" id="SM00267">
    <property type="entry name" value="GGDEF"/>
    <property type="match status" value="1"/>
</dbReference>
<name>A0A839Q6K8_MYCIR</name>
<gene>
    <name evidence="2" type="ORF">FHR72_002781</name>
</gene>